<protein>
    <submittedName>
        <fullName evidence="1">Uncharacterized protein</fullName>
    </submittedName>
</protein>
<gene>
    <name evidence="1" type="ORF">GLE_3899</name>
</gene>
<accession>A0A0S2DKZ3</accession>
<name>A0A0S2DKZ3_LYSEN</name>
<dbReference type="AlphaFoldDB" id="A0A0S2DKZ3"/>
<dbReference type="Proteomes" id="UP000061569">
    <property type="component" value="Chromosome"/>
</dbReference>
<dbReference type="PATRIC" id="fig|69.6.peg.3837"/>
<evidence type="ECO:0000313" key="1">
    <source>
        <dbReference type="EMBL" id="ALN59242.1"/>
    </source>
</evidence>
<dbReference type="KEGG" id="lez:GLE_3899"/>
<sequence>MWGRVGFVGPRQPGFDGREYIDALRFFAVILAKAGIQGFSCEKV</sequence>
<dbReference type="EMBL" id="CP013140">
    <property type="protein sequence ID" value="ALN59242.1"/>
    <property type="molecule type" value="Genomic_DNA"/>
</dbReference>
<reference evidence="1 2" key="1">
    <citation type="submission" date="2015-11" db="EMBL/GenBank/DDBJ databases">
        <title>Genome sequences of Lysobacter enzymogenes strain C3 and Lysobacter antibioticus ATCC 29479.</title>
        <authorList>
            <person name="Kobayashi D.Y."/>
        </authorList>
    </citation>
    <scope>NUCLEOTIDE SEQUENCE [LARGE SCALE GENOMIC DNA]</scope>
    <source>
        <strain evidence="1 2">C3</strain>
    </source>
</reference>
<evidence type="ECO:0000313" key="2">
    <source>
        <dbReference type="Proteomes" id="UP000061569"/>
    </source>
</evidence>
<proteinExistence type="predicted"/>
<organism evidence="1 2">
    <name type="scientific">Lysobacter enzymogenes</name>
    <dbReference type="NCBI Taxonomy" id="69"/>
    <lineage>
        <taxon>Bacteria</taxon>
        <taxon>Pseudomonadati</taxon>
        <taxon>Pseudomonadota</taxon>
        <taxon>Gammaproteobacteria</taxon>
        <taxon>Lysobacterales</taxon>
        <taxon>Lysobacteraceae</taxon>
        <taxon>Lysobacter</taxon>
    </lineage>
</organism>